<sequence>PTLTRFTSKLYKIFKDHLITHNTGWKKKTKQNQERLATQMDNENYYKVIFYLFSMWGFFCFTMKPLLVSKLASSRRKHS</sequence>
<proteinExistence type="predicted"/>
<evidence type="ECO:0000256" key="1">
    <source>
        <dbReference type="SAM" id="Phobius"/>
    </source>
</evidence>
<evidence type="ECO:0000313" key="2">
    <source>
        <dbReference type="Ensembl" id="ENSCAFP00030042155.1"/>
    </source>
</evidence>
<dbReference type="AlphaFoldDB" id="A0A8C0RU07"/>
<dbReference type="Proteomes" id="UP000694429">
    <property type="component" value="Chromosome 31"/>
</dbReference>
<protein>
    <submittedName>
        <fullName evidence="2">Uncharacterized protein</fullName>
    </submittedName>
</protein>
<keyword evidence="1" id="KW-1133">Transmembrane helix</keyword>
<dbReference type="Ensembl" id="ENSCAFT00030048179.1">
    <property type="protein sequence ID" value="ENSCAFP00030042155.1"/>
    <property type="gene ID" value="ENSCAFG00030026058.1"/>
</dbReference>
<reference evidence="2" key="2">
    <citation type="submission" date="2025-08" db="UniProtKB">
        <authorList>
            <consortium name="Ensembl"/>
        </authorList>
    </citation>
    <scope>IDENTIFICATION</scope>
</reference>
<organism evidence="2 3">
    <name type="scientific">Canis lupus familiaris</name>
    <name type="common">Dog</name>
    <name type="synonym">Canis familiaris</name>
    <dbReference type="NCBI Taxonomy" id="9615"/>
    <lineage>
        <taxon>Eukaryota</taxon>
        <taxon>Metazoa</taxon>
        <taxon>Chordata</taxon>
        <taxon>Craniata</taxon>
        <taxon>Vertebrata</taxon>
        <taxon>Euteleostomi</taxon>
        <taxon>Mammalia</taxon>
        <taxon>Eutheria</taxon>
        <taxon>Laurasiatheria</taxon>
        <taxon>Carnivora</taxon>
        <taxon>Caniformia</taxon>
        <taxon>Canidae</taxon>
        <taxon>Canis</taxon>
    </lineage>
</organism>
<accession>A0A8C0RU07</accession>
<keyword evidence="1" id="KW-0472">Membrane</keyword>
<keyword evidence="1" id="KW-0812">Transmembrane</keyword>
<name>A0A8C0RU07_CANLF</name>
<feature type="transmembrane region" description="Helical" evidence="1">
    <location>
        <begin position="48"/>
        <end position="67"/>
    </location>
</feature>
<reference evidence="2" key="1">
    <citation type="submission" date="2019-03" db="EMBL/GenBank/DDBJ databases">
        <authorList>
            <person name="Warren W.C."/>
            <person name="Johnson G.S."/>
        </authorList>
    </citation>
    <scope>NUCLEOTIDE SEQUENCE [LARGE SCALE GENOMIC DNA]</scope>
    <source>
        <strain evidence="2">Basenji</strain>
    </source>
</reference>
<evidence type="ECO:0000313" key="3">
    <source>
        <dbReference type="Proteomes" id="UP000694429"/>
    </source>
</evidence>